<dbReference type="GO" id="GO:0016616">
    <property type="term" value="F:oxidoreductase activity, acting on the CH-OH group of donors, NAD or NADP as acceptor"/>
    <property type="evidence" value="ECO:0007669"/>
    <property type="project" value="InterPro"/>
</dbReference>
<dbReference type="STRING" id="36087.A0A077ZM40"/>
<dbReference type="Pfam" id="PF01073">
    <property type="entry name" value="3Beta_HSD"/>
    <property type="match status" value="1"/>
</dbReference>
<gene>
    <name evidence="5" type="ORF">TTRE_0000802301</name>
</gene>
<dbReference type="SUPFAM" id="SSF51735">
    <property type="entry name" value="NAD(P)-binding Rossmann-fold domains"/>
    <property type="match status" value="1"/>
</dbReference>
<evidence type="ECO:0000256" key="3">
    <source>
        <dbReference type="RuleBase" id="RU004475"/>
    </source>
</evidence>
<dbReference type="PANTHER" id="PTHR43245">
    <property type="entry name" value="BIFUNCTIONAL POLYMYXIN RESISTANCE PROTEIN ARNA"/>
    <property type="match status" value="1"/>
</dbReference>
<dbReference type="InterPro" id="IPR050177">
    <property type="entry name" value="Lipid_A_modif_metabolic_enz"/>
</dbReference>
<keyword evidence="6" id="KW-1185">Reference proteome</keyword>
<evidence type="ECO:0000313" key="5">
    <source>
        <dbReference type="EMBL" id="CDW59685.1"/>
    </source>
</evidence>
<protein>
    <submittedName>
        <fullName evidence="5">3Beta HSD domain containing protein</fullName>
    </submittedName>
</protein>
<dbReference type="EMBL" id="HG806685">
    <property type="protein sequence ID" value="CDW59685.1"/>
    <property type="molecule type" value="Genomic_DNA"/>
</dbReference>
<keyword evidence="2 3" id="KW-0560">Oxidoreductase</keyword>
<evidence type="ECO:0000259" key="4">
    <source>
        <dbReference type="Pfam" id="PF01073"/>
    </source>
</evidence>
<proteinExistence type="inferred from homology"/>
<comment type="similarity">
    <text evidence="1 3">Belongs to the 3-beta-HSD family.</text>
</comment>
<evidence type="ECO:0000256" key="1">
    <source>
        <dbReference type="ARBA" id="ARBA00009219"/>
    </source>
</evidence>
<name>A0A077ZM40_TRITR</name>
<accession>A0A077ZM40</accession>
<dbReference type="Proteomes" id="UP000030665">
    <property type="component" value="Unassembled WGS sequence"/>
</dbReference>
<dbReference type="PANTHER" id="PTHR43245:SF51">
    <property type="entry name" value="SHORT CHAIN DEHYDROGENASE_REDUCTASE FAMILY 42E, MEMBER 2"/>
    <property type="match status" value="1"/>
</dbReference>
<dbReference type="InterPro" id="IPR002225">
    <property type="entry name" value="3Beta_OHSteriod_DH/Estase"/>
</dbReference>
<dbReference type="Gene3D" id="3.40.50.720">
    <property type="entry name" value="NAD(P)-binding Rossmann-like Domain"/>
    <property type="match status" value="1"/>
</dbReference>
<reference evidence="5" key="1">
    <citation type="submission" date="2014-01" db="EMBL/GenBank/DDBJ databases">
        <authorList>
            <person name="Aslett M."/>
        </authorList>
    </citation>
    <scope>NUCLEOTIDE SEQUENCE</scope>
</reference>
<dbReference type="OrthoDB" id="2735536at2759"/>
<feature type="domain" description="3-beta hydroxysteroid dehydrogenase/isomerase" evidence="4">
    <location>
        <begin position="9"/>
        <end position="286"/>
    </location>
</feature>
<evidence type="ECO:0000313" key="6">
    <source>
        <dbReference type="Proteomes" id="UP000030665"/>
    </source>
</evidence>
<sequence>MTMAKDIVVITGGSGFLGQHLIREIQELWADKVDEIRVIDKKPFQKILNYNESIPVKEFIADVVEEDEIDEPLTGATIVFHTAARQFEFGMYANRQKYMEDNFQATKQLVFSMIRHRIPYLIYTGDAFASLGYEDCAGLSEKSTTKSIDRRYWLLREYGESKYRSENWLCSKNGPKFVDGSSVKVIAIRPTLMYGEGENFFLPEVMRLCRKYGFMPHIAAGGVLETTYAGNVAYMHLLAADMLKLHPDECNGEVVNCNECTTPCNFYTFLKPFVEASGYQLKELPLPYLPTLATVCLVQLFLKLIWLIFGSTSNFDLPNISTFDYFCRRYLYVNSMKARLLLNYKPKYQPEDTMQRTLQWWKANCAHY</sequence>
<organism evidence="5 6">
    <name type="scientific">Trichuris trichiura</name>
    <name type="common">Whipworm</name>
    <name type="synonym">Trichocephalus trichiurus</name>
    <dbReference type="NCBI Taxonomy" id="36087"/>
    <lineage>
        <taxon>Eukaryota</taxon>
        <taxon>Metazoa</taxon>
        <taxon>Ecdysozoa</taxon>
        <taxon>Nematoda</taxon>
        <taxon>Enoplea</taxon>
        <taxon>Dorylaimia</taxon>
        <taxon>Trichinellida</taxon>
        <taxon>Trichuridae</taxon>
        <taxon>Trichuris</taxon>
    </lineage>
</organism>
<evidence type="ECO:0000256" key="2">
    <source>
        <dbReference type="ARBA" id="ARBA00023002"/>
    </source>
</evidence>
<reference evidence="5" key="2">
    <citation type="submission" date="2014-03" db="EMBL/GenBank/DDBJ databases">
        <title>The whipworm genome and dual-species transcriptomics of an intimate host-pathogen interaction.</title>
        <authorList>
            <person name="Foth B.J."/>
            <person name="Tsai I.J."/>
            <person name="Reid A.J."/>
            <person name="Bancroft A.J."/>
            <person name="Nichol S."/>
            <person name="Tracey A."/>
            <person name="Holroyd N."/>
            <person name="Cotton J.A."/>
            <person name="Stanley E.J."/>
            <person name="Zarowiecki M."/>
            <person name="Liu J.Z."/>
            <person name="Huckvale T."/>
            <person name="Cooper P.J."/>
            <person name="Grencis R.K."/>
            <person name="Berriman M."/>
        </authorList>
    </citation>
    <scope>NUCLEOTIDE SEQUENCE [LARGE SCALE GENOMIC DNA]</scope>
</reference>
<dbReference type="GO" id="GO:0006694">
    <property type="term" value="P:steroid biosynthetic process"/>
    <property type="evidence" value="ECO:0007669"/>
    <property type="project" value="InterPro"/>
</dbReference>
<dbReference type="InterPro" id="IPR036291">
    <property type="entry name" value="NAD(P)-bd_dom_sf"/>
</dbReference>
<dbReference type="AlphaFoldDB" id="A0A077ZM40"/>